<protein>
    <recommendedName>
        <fullName evidence="4">Peptidase inhibitor family I36</fullName>
    </recommendedName>
</protein>
<keyword evidence="1" id="KW-0732">Signal</keyword>
<evidence type="ECO:0008006" key="4">
    <source>
        <dbReference type="Google" id="ProtNLM"/>
    </source>
</evidence>
<reference evidence="2" key="1">
    <citation type="submission" date="2021-01" db="EMBL/GenBank/DDBJ databases">
        <title>Whole genome shotgun sequence of Actinoplanes rishiriensis NBRC 108556.</title>
        <authorList>
            <person name="Komaki H."/>
            <person name="Tamura T."/>
        </authorList>
    </citation>
    <scope>NUCLEOTIDE SEQUENCE</scope>
    <source>
        <strain evidence="2">NBRC 108556</strain>
    </source>
</reference>
<evidence type="ECO:0000313" key="2">
    <source>
        <dbReference type="EMBL" id="GIE98712.1"/>
    </source>
</evidence>
<dbReference type="AlphaFoldDB" id="A0A919K4J7"/>
<gene>
    <name evidence="2" type="ORF">Ari01nite_61770</name>
</gene>
<evidence type="ECO:0000256" key="1">
    <source>
        <dbReference type="SAM" id="SignalP"/>
    </source>
</evidence>
<dbReference type="Proteomes" id="UP000636960">
    <property type="component" value="Unassembled WGS sequence"/>
</dbReference>
<accession>A0A919K4J7</accession>
<feature type="chain" id="PRO_5037287437" description="Peptidase inhibitor family I36" evidence="1">
    <location>
        <begin position="30"/>
        <end position="136"/>
    </location>
</feature>
<name>A0A919K4J7_9ACTN</name>
<evidence type="ECO:0000313" key="3">
    <source>
        <dbReference type="Proteomes" id="UP000636960"/>
    </source>
</evidence>
<dbReference type="RefSeq" id="WP_203785729.1">
    <property type="nucleotide sequence ID" value="NZ_BOMV01000065.1"/>
</dbReference>
<keyword evidence="3" id="KW-1185">Reference proteome</keyword>
<proteinExistence type="predicted"/>
<dbReference type="EMBL" id="BOMV01000065">
    <property type="protein sequence ID" value="GIE98712.1"/>
    <property type="molecule type" value="Genomic_DNA"/>
</dbReference>
<sequence>MHKRWSAVAAATFFASAAVVLGIAGPASANTNFNGSCESSEGCIYKNTRHVASQGIWDYEGTDRDLRGNYFINASGTEVDDNGTSFQNNGTSCIAMWGNHTGTNSTWAIWAAPGGGKYDAAGTSYNDQVTSMWWEC</sequence>
<organism evidence="2 3">
    <name type="scientific">Paractinoplanes rishiriensis</name>
    <dbReference type="NCBI Taxonomy" id="1050105"/>
    <lineage>
        <taxon>Bacteria</taxon>
        <taxon>Bacillati</taxon>
        <taxon>Actinomycetota</taxon>
        <taxon>Actinomycetes</taxon>
        <taxon>Micromonosporales</taxon>
        <taxon>Micromonosporaceae</taxon>
        <taxon>Paractinoplanes</taxon>
    </lineage>
</organism>
<comment type="caution">
    <text evidence="2">The sequence shown here is derived from an EMBL/GenBank/DDBJ whole genome shotgun (WGS) entry which is preliminary data.</text>
</comment>
<feature type="signal peptide" evidence="1">
    <location>
        <begin position="1"/>
        <end position="29"/>
    </location>
</feature>